<evidence type="ECO:0000256" key="3">
    <source>
        <dbReference type="ARBA" id="ARBA00022603"/>
    </source>
</evidence>
<dbReference type="HAMAP" id="MF_00074">
    <property type="entry name" value="16SrRNA_methyltr_G"/>
    <property type="match status" value="1"/>
</dbReference>
<keyword evidence="1 6" id="KW-0963">Cytoplasm</keyword>
<keyword evidence="2 6" id="KW-0698">rRNA processing</keyword>
<keyword evidence="4 6" id="KW-0808">Transferase</keyword>
<feature type="binding site" evidence="6">
    <location>
        <position position="136"/>
    </location>
    <ligand>
        <name>S-adenosyl-L-methionine</name>
        <dbReference type="ChEBI" id="CHEBI:59789"/>
    </ligand>
</feature>
<evidence type="ECO:0000256" key="4">
    <source>
        <dbReference type="ARBA" id="ARBA00022679"/>
    </source>
</evidence>
<dbReference type="EMBL" id="CP106738">
    <property type="protein sequence ID" value="UXX81884.1"/>
    <property type="molecule type" value="Genomic_DNA"/>
</dbReference>
<feature type="binding site" evidence="6">
    <location>
        <begin position="122"/>
        <end position="123"/>
    </location>
    <ligand>
        <name>S-adenosyl-L-methionine</name>
        <dbReference type="ChEBI" id="CHEBI:59789"/>
    </ligand>
</feature>
<feature type="binding site" evidence="6">
    <location>
        <position position="73"/>
    </location>
    <ligand>
        <name>S-adenosyl-L-methionine</name>
        <dbReference type="ChEBI" id="CHEBI:59789"/>
    </ligand>
</feature>
<dbReference type="RefSeq" id="WP_263046972.1">
    <property type="nucleotide sequence ID" value="NZ_CP106738.1"/>
</dbReference>
<dbReference type="Pfam" id="PF02527">
    <property type="entry name" value="GidB"/>
    <property type="match status" value="1"/>
</dbReference>
<comment type="subcellular location">
    <subcellularLocation>
        <location evidence="6">Cytoplasm</location>
    </subcellularLocation>
</comment>
<evidence type="ECO:0000313" key="7">
    <source>
        <dbReference type="EMBL" id="UXX81884.1"/>
    </source>
</evidence>
<gene>
    <name evidence="6 7" type="primary">rsmG</name>
    <name evidence="7" type="ORF">N7U68_12195</name>
</gene>
<dbReference type="PANTHER" id="PTHR31760:SF0">
    <property type="entry name" value="S-ADENOSYL-L-METHIONINE-DEPENDENT METHYLTRANSFERASES SUPERFAMILY PROTEIN"/>
    <property type="match status" value="1"/>
</dbReference>
<keyword evidence="8" id="KW-1185">Reference proteome</keyword>
<dbReference type="SUPFAM" id="SSF53335">
    <property type="entry name" value="S-adenosyl-L-methionine-dependent methyltransferases"/>
    <property type="match status" value="1"/>
</dbReference>
<dbReference type="PIRSF" id="PIRSF003078">
    <property type="entry name" value="GidB"/>
    <property type="match status" value="1"/>
</dbReference>
<keyword evidence="5 6" id="KW-0949">S-adenosyl-L-methionine</keyword>
<comment type="caution">
    <text evidence="6">Lacks conserved residue(s) required for the propagation of feature annotation.</text>
</comment>
<sequence>MTDQTLPDVSRETNERLQVYAELLRKWNSKINLVSRASLHDLWARHIVDSAQIAQLAPERVEHWADLGSGGGFPGIVAAILLQETRPTAQITLVESDQRKCAFLRTVLRETECVGTVIAERIEKLPPLSADVLSARALADLSSLLGYADHHLSSDGVALFPKGTTWKEEVKEAQSKWHFDLEVATSLTDPAAAILKISGVSRV</sequence>
<dbReference type="EC" id="2.1.1.170" evidence="6"/>
<evidence type="ECO:0000256" key="1">
    <source>
        <dbReference type="ARBA" id="ARBA00022490"/>
    </source>
</evidence>
<accession>A0ABY6D6W2</accession>
<dbReference type="GO" id="GO:0008168">
    <property type="term" value="F:methyltransferase activity"/>
    <property type="evidence" value="ECO:0007669"/>
    <property type="project" value="UniProtKB-KW"/>
</dbReference>
<dbReference type="NCBIfam" id="TIGR00138">
    <property type="entry name" value="rsmG_gidB"/>
    <property type="match status" value="1"/>
</dbReference>
<comment type="catalytic activity">
    <reaction evidence="6">
        <text>guanosine(527) in 16S rRNA + S-adenosyl-L-methionine = N(7)-methylguanosine(527) in 16S rRNA + S-adenosyl-L-homocysteine</text>
        <dbReference type="Rhea" id="RHEA:42732"/>
        <dbReference type="Rhea" id="RHEA-COMP:10209"/>
        <dbReference type="Rhea" id="RHEA-COMP:10210"/>
        <dbReference type="ChEBI" id="CHEBI:57856"/>
        <dbReference type="ChEBI" id="CHEBI:59789"/>
        <dbReference type="ChEBI" id="CHEBI:74269"/>
        <dbReference type="ChEBI" id="CHEBI:74480"/>
        <dbReference type="EC" id="2.1.1.170"/>
    </reaction>
</comment>
<evidence type="ECO:0000256" key="6">
    <source>
        <dbReference type="HAMAP-Rule" id="MF_00074"/>
    </source>
</evidence>
<reference evidence="7" key="1">
    <citation type="submission" date="2022-10" db="EMBL/GenBank/DDBJ databases">
        <title>Roseovarius pelagicus sp. nov., isolated from Arctic seawater.</title>
        <authorList>
            <person name="Hong Y.W."/>
            <person name="Hwang C.Y."/>
        </authorList>
    </citation>
    <scope>NUCLEOTIDE SEQUENCE</scope>
    <source>
        <strain evidence="7">HL-MP18</strain>
    </source>
</reference>
<dbReference type="Gene3D" id="3.40.50.150">
    <property type="entry name" value="Vaccinia Virus protein VP39"/>
    <property type="match status" value="1"/>
</dbReference>
<dbReference type="Proteomes" id="UP001064087">
    <property type="component" value="Chromosome"/>
</dbReference>
<comment type="similarity">
    <text evidence="6">Belongs to the methyltransferase superfamily. RNA methyltransferase RsmG family.</text>
</comment>
<organism evidence="7 8">
    <name type="scientific">Roseovarius pelagicus</name>
    <dbReference type="NCBI Taxonomy" id="2980108"/>
    <lineage>
        <taxon>Bacteria</taxon>
        <taxon>Pseudomonadati</taxon>
        <taxon>Pseudomonadota</taxon>
        <taxon>Alphaproteobacteria</taxon>
        <taxon>Rhodobacterales</taxon>
        <taxon>Roseobacteraceae</taxon>
        <taxon>Roseovarius</taxon>
    </lineage>
</organism>
<protein>
    <recommendedName>
        <fullName evidence="6">Ribosomal RNA small subunit methyltransferase G</fullName>
        <ecNumber evidence="6">2.1.1.170</ecNumber>
    </recommendedName>
    <alternativeName>
        <fullName evidence="6">16S rRNA 7-methylguanosine methyltransferase</fullName>
        <shortName evidence="6">16S rRNA m7G methyltransferase</shortName>
    </alternativeName>
</protein>
<comment type="function">
    <text evidence="6">Specifically methylates the N7 position of guanine in position 527 of 16S rRNA.</text>
</comment>
<dbReference type="InterPro" id="IPR003682">
    <property type="entry name" value="rRNA_ssu_MeTfrase_G"/>
</dbReference>
<keyword evidence="3 6" id="KW-0489">Methyltransferase</keyword>
<dbReference type="InterPro" id="IPR029063">
    <property type="entry name" value="SAM-dependent_MTases_sf"/>
</dbReference>
<evidence type="ECO:0000256" key="5">
    <source>
        <dbReference type="ARBA" id="ARBA00022691"/>
    </source>
</evidence>
<evidence type="ECO:0000256" key="2">
    <source>
        <dbReference type="ARBA" id="ARBA00022552"/>
    </source>
</evidence>
<evidence type="ECO:0000313" key="8">
    <source>
        <dbReference type="Proteomes" id="UP001064087"/>
    </source>
</evidence>
<dbReference type="PANTHER" id="PTHR31760">
    <property type="entry name" value="S-ADENOSYL-L-METHIONINE-DEPENDENT METHYLTRANSFERASES SUPERFAMILY PROTEIN"/>
    <property type="match status" value="1"/>
</dbReference>
<dbReference type="GO" id="GO:0032259">
    <property type="term" value="P:methylation"/>
    <property type="evidence" value="ECO:0007669"/>
    <property type="project" value="UniProtKB-KW"/>
</dbReference>
<feature type="binding site" evidence="6">
    <location>
        <position position="68"/>
    </location>
    <ligand>
        <name>S-adenosyl-L-methionine</name>
        <dbReference type="ChEBI" id="CHEBI:59789"/>
    </ligand>
</feature>
<name>A0ABY6D6W2_9RHOB</name>
<proteinExistence type="inferred from homology"/>